<comment type="function">
    <text evidence="6 7">Catalyzes a reversible aldol reaction between acetaldehyde and D-glyceraldehyde 3-phosphate to generate 2-deoxy-D-ribose 5-phosphate.</text>
</comment>
<name>A0A7S7M9L9_9ACTN</name>
<comment type="similarity">
    <text evidence="1 7">Belongs to the DeoC/FbaB aldolase family. DeoC type 1 subfamily.</text>
</comment>
<keyword evidence="9" id="KW-1185">Reference proteome</keyword>
<dbReference type="EC" id="4.1.2.4" evidence="7"/>
<dbReference type="InterPro" id="IPR002915">
    <property type="entry name" value="DeoC/FbaB/LacD_aldolase"/>
</dbReference>
<dbReference type="EMBL" id="CP063767">
    <property type="protein sequence ID" value="QOY61168.1"/>
    <property type="molecule type" value="Genomic_DNA"/>
</dbReference>
<evidence type="ECO:0000256" key="6">
    <source>
        <dbReference type="ARBA" id="ARBA00056337"/>
    </source>
</evidence>
<feature type="active site" description="Proton donor/acceptor" evidence="7">
    <location>
        <position position="89"/>
    </location>
</feature>
<dbReference type="AlphaFoldDB" id="A0A7S7M9L9"/>
<dbReference type="SMART" id="SM01133">
    <property type="entry name" value="DeoC"/>
    <property type="match status" value="1"/>
</dbReference>
<protein>
    <recommendedName>
        <fullName evidence="7">Deoxyribose-phosphate aldolase</fullName>
        <shortName evidence="7">DERA</shortName>
        <ecNumber evidence="7">4.1.2.4</ecNumber>
    </recommendedName>
    <alternativeName>
        <fullName evidence="7">2-deoxy-D-ribose 5-phosphate aldolase</fullName>
    </alternativeName>
    <alternativeName>
        <fullName evidence="7">Phosphodeoxyriboaldolase</fullName>
        <shortName evidence="7">Deoxyriboaldolase</shortName>
    </alternativeName>
</protein>
<evidence type="ECO:0000256" key="4">
    <source>
        <dbReference type="ARBA" id="ARBA00023270"/>
    </source>
</evidence>
<dbReference type="Gene3D" id="3.20.20.70">
    <property type="entry name" value="Aldolase class I"/>
    <property type="match status" value="1"/>
</dbReference>
<feature type="active site" description="Schiff-base intermediate with acetaldehyde" evidence="7">
    <location>
        <position position="151"/>
    </location>
</feature>
<comment type="catalytic activity">
    <reaction evidence="5 7">
        <text>2-deoxy-D-ribose 5-phosphate = D-glyceraldehyde 3-phosphate + acetaldehyde</text>
        <dbReference type="Rhea" id="RHEA:12821"/>
        <dbReference type="ChEBI" id="CHEBI:15343"/>
        <dbReference type="ChEBI" id="CHEBI:59776"/>
        <dbReference type="ChEBI" id="CHEBI:62877"/>
        <dbReference type="EC" id="4.1.2.4"/>
    </reaction>
</comment>
<accession>A0A7S7M9L9</accession>
<dbReference type="GO" id="GO:0009264">
    <property type="term" value="P:deoxyribonucleotide catabolic process"/>
    <property type="evidence" value="ECO:0007669"/>
    <property type="project" value="UniProtKB-UniRule"/>
</dbReference>
<comment type="pathway">
    <text evidence="7">Carbohydrate degradation; 2-deoxy-D-ribose 1-phosphate degradation; D-glyceraldehyde 3-phosphate and acetaldehyde from 2-deoxy-alpha-D-ribose 1-phosphate: step 2/2.</text>
</comment>
<dbReference type="InterPro" id="IPR013785">
    <property type="entry name" value="Aldolase_TIM"/>
</dbReference>
<reference evidence="8 9" key="1">
    <citation type="submission" date="2020-10" db="EMBL/GenBank/DDBJ databases">
        <title>Olsenella immobilis sp.nov., isolated from the mud in a fermentation cellar used for the production of Chinese strong-flavoured liquor.</title>
        <authorList>
            <person name="Lu L."/>
        </authorList>
    </citation>
    <scope>NUCLEOTIDE SEQUENCE [LARGE SCALE GENOMIC DNA]</scope>
    <source>
        <strain evidence="8 9">LZLJ-2</strain>
    </source>
</reference>
<feature type="active site" description="Proton donor/acceptor" evidence="7">
    <location>
        <position position="180"/>
    </location>
</feature>
<dbReference type="InterPro" id="IPR028581">
    <property type="entry name" value="DeoC_typeI"/>
</dbReference>
<dbReference type="PANTHER" id="PTHR10889:SF1">
    <property type="entry name" value="DEOXYRIBOSE-PHOSPHATE ALDOLASE"/>
    <property type="match status" value="1"/>
</dbReference>
<sequence>MDLNKMIDHTNLKPDAARADIERLCDEALEHGFYSVCVNSSWTSTCAARLVGTGVRVATCVGFPLGAMSTTAKAFEAERAVADGTDELDMVIPVGRLVSGEDDAVREDVAAVVRAADGRPVKAILECCLLTPDQIVRGCELCVSAGAAFVKTSTGFSRGGATLDDVRLMRKTVGDACGVKAAGGIHTRSEALAFVEAGATRLGTSSGIVIARGAQE</sequence>
<dbReference type="Pfam" id="PF01791">
    <property type="entry name" value="DeoC"/>
    <property type="match status" value="1"/>
</dbReference>
<evidence type="ECO:0000256" key="1">
    <source>
        <dbReference type="ARBA" id="ARBA00010936"/>
    </source>
</evidence>
<dbReference type="CDD" id="cd00959">
    <property type="entry name" value="DeoC"/>
    <property type="match status" value="1"/>
</dbReference>
<evidence type="ECO:0000256" key="2">
    <source>
        <dbReference type="ARBA" id="ARBA00022490"/>
    </source>
</evidence>
<comment type="subcellular location">
    <subcellularLocation>
        <location evidence="7">Cytoplasm</location>
    </subcellularLocation>
</comment>
<dbReference type="GO" id="GO:0006018">
    <property type="term" value="P:2-deoxyribose 1-phosphate catabolic process"/>
    <property type="evidence" value="ECO:0007669"/>
    <property type="project" value="UniProtKB-UniRule"/>
</dbReference>
<evidence type="ECO:0000313" key="8">
    <source>
        <dbReference type="EMBL" id="QOY61168.1"/>
    </source>
</evidence>
<keyword evidence="4 7" id="KW-0704">Schiff base</keyword>
<evidence type="ECO:0000256" key="5">
    <source>
        <dbReference type="ARBA" id="ARBA00048791"/>
    </source>
</evidence>
<proteinExistence type="inferred from homology"/>
<dbReference type="InterPro" id="IPR011343">
    <property type="entry name" value="DeoC"/>
</dbReference>
<keyword evidence="3 7" id="KW-0456">Lyase</keyword>
<evidence type="ECO:0000313" key="9">
    <source>
        <dbReference type="Proteomes" id="UP000593735"/>
    </source>
</evidence>
<dbReference type="FunFam" id="3.20.20.70:FF:000044">
    <property type="entry name" value="Deoxyribose-phosphate aldolase"/>
    <property type="match status" value="1"/>
</dbReference>
<dbReference type="KEGG" id="tio:INP52_02915"/>
<gene>
    <name evidence="7 8" type="primary">deoC</name>
    <name evidence="8" type="ORF">INP52_02915</name>
</gene>
<dbReference type="GO" id="GO:0005737">
    <property type="term" value="C:cytoplasm"/>
    <property type="evidence" value="ECO:0007669"/>
    <property type="project" value="UniProtKB-SubCell"/>
</dbReference>
<dbReference type="GO" id="GO:0004139">
    <property type="term" value="F:deoxyribose-phosphate aldolase activity"/>
    <property type="evidence" value="ECO:0007669"/>
    <property type="project" value="UniProtKB-UniRule"/>
</dbReference>
<dbReference type="HAMAP" id="MF_00114">
    <property type="entry name" value="DeoC_type1"/>
    <property type="match status" value="1"/>
</dbReference>
<dbReference type="PANTHER" id="PTHR10889">
    <property type="entry name" value="DEOXYRIBOSE-PHOSPHATE ALDOLASE"/>
    <property type="match status" value="1"/>
</dbReference>
<dbReference type="UniPathway" id="UPA00002">
    <property type="reaction ID" value="UER00468"/>
</dbReference>
<dbReference type="GO" id="GO:0016052">
    <property type="term" value="P:carbohydrate catabolic process"/>
    <property type="evidence" value="ECO:0007669"/>
    <property type="project" value="TreeGrafter"/>
</dbReference>
<dbReference type="PIRSF" id="PIRSF001357">
    <property type="entry name" value="DeoC"/>
    <property type="match status" value="1"/>
</dbReference>
<dbReference type="RefSeq" id="WP_194372257.1">
    <property type="nucleotide sequence ID" value="NZ_CP063767.1"/>
</dbReference>
<dbReference type="SUPFAM" id="SSF51569">
    <property type="entry name" value="Aldolase"/>
    <property type="match status" value="1"/>
</dbReference>
<dbReference type="NCBIfam" id="TIGR00126">
    <property type="entry name" value="deoC"/>
    <property type="match status" value="1"/>
</dbReference>
<evidence type="ECO:0000256" key="7">
    <source>
        <dbReference type="HAMAP-Rule" id="MF_00114"/>
    </source>
</evidence>
<organism evidence="8 9">
    <name type="scientific">Thermophilibacter immobilis</name>
    <dbReference type="NCBI Taxonomy" id="2779519"/>
    <lineage>
        <taxon>Bacteria</taxon>
        <taxon>Bacillati</taxon>
        <taxon>Actinomycetota</taxon>
        <taxon>Coriobacteriia</taxon>
        <taxon>Coriobacteriales</taxon>
        <taxon>Atopobiaceae</taxon>
        <taxon>Thermophilibacter</taxon>
    </lineage>
</organism>
<evidence type="ECO:0000256" key="3">
    <source>
        <dbReference type="ARBA" id="ARBA00023239"/>
    </source>
</evidence>
<keyword evidence="2 7" id="KW-0963">Cytoplasm</keyword>
<dbReference type="Proteomes" id="UP000593735">
    <property type="component" value="Chromosome"/>
</dbReference>